<dbReference type="Proteomes" id="UP001210925">
    <property type="component" value="Unassembled WGS sequence"/>
</dbReference>
<reference evidence="3" key="1">
    <citation type="submission" date="2020-05" db="EMBL/GenBank/DDBJ databases">
        <title>Phylogenomic resolution of chytrid fungi.</title>
        <authorList>
            <person name="Stajich J.E."/>
            <person name="Amses K."/>
            <person name="Simmons R."/>
            <person name="Seto K."/>
            <person name="Myers J."/>
            <person name="Bonds A."/>
            <person name="Quandt C.A."/>
            <person name="Barry K."/>
            <person name="Liu P."/>
            <person name="Grigoriev I."/>
            <person name="Longcore J.E."/>
            <person name="James T.Y."/>
        </authorList>
    </citation>
    <scope>NUCLEOTIDE SEQUENCE</scope>
    <source>
        <strain evidence="3">PLAUS21</strain>
    </source>
</reference>
<dbReference type="EMBL" id="JADGKB010000121">
    <property type="protein sequence ID" value="KAJ3253049.1"/>
    <property type="molecule type" value="Genomic_DNA"/>
</dbReference>
<feature type="compositionally biased region" description="Low complexity" evidence="1">
    <location>
        <begin position="440"/>
        <end position="450"/>
    </location>
</feature>
<name>A0AAD5UAW9_9FUNG</name>
<keyword evidence="2" id="KW-0472">Membrane</keyword>
<feature type="region of interest" description="Disordered" evidence="1">
    <location>
        <begin position="426"/>
        <end position="457"/>
    </location>
</feature>
<feature type="transmembrane region" description="Helical" evidence="2">
    <location>
        <begin position="343"/>
        <end position="366"/>
    </location>
</feature>
<comment type="caution">
    <text evidence="3">The sequence shown here is derived from an EMBL/GenBank/DDBJ whole genome shotgun (WGS) entry which is preliminary data.</text>
</comment>
<keyword evidence="2" id="KW-0812">Transmembrane</keyword>
<proteinExistence type="predicted"/>
<evidence type="ECO:0000256" key="1">
    <source>
        <dbReference type="SAM" id="MobiDB-lite"/>
    </source>
</evidence>
<evidence type="ECO:0000313" key="4">
    <source>
        <dbReference type="Proteomes" id="UP001210925"/>
    </source>
</evidence>
<sequence>MLLALSFPIVYGLEFYGYNATIQSVHKQDVLIATGCRFDSRGHSVVTETCIEKCLDTPGCTAISYISTNCTLYSKQLPSELIQSEGNCGYIMDRNPACHINTNVECYKRNKIQFTFNSKCLIFKNEQFLVDDCSDAAQWEFQFKDFLFNIRLAGTDLCIRNDFILALDKCGDPSWILTVRGNNYAIQNFASQCIGSSGQISFVCYKSEFIVIDGIIDDARFKGVSLLATDSIAMGPCTFYFLEFNGWDVMPEGCIQKCIEKMATSIASETSMVITASKEFTPPETPIISPNSDIAGVKLQSNTIIVDQSTSIARQIVKTNTLMPTIIEHPGNGGSNSDSSTKLLTAVIGICVLVIIVSITTLHFYYKHPKELDQTSLGVSNDSGLNPNSPFKYTSQSIRFISFDSEQRNRIPKGLKELEPVIYSQESSTNGITQRKYDVSQQSSYRSQSQKPISSNPSMRKLNEMFGIIASTLQTIPVNQYQYRDEKSIYLFTNSSGIGLFVELIEQMLFTPGSCRVKHAYDNGNVHVSKYQEVSIVKHLYNGFFLTTDNLALPISLIPVDEIPSFILVLSTEDEQANLDHQVINYAIENYPEKILINILPRFEILSPANYMQDGIFKSLSDSKIILIKGDDRMIKQVSHYLDGITDKIWSYFDKTIVDDNFRVEECLQSYYPFE</sequence>
<protein>
    <recommendedName>
        <fullName evidence="5">Apple domain-containing protein</fullName>
    </recommendedName>
</protein>
<organism evidence="3 4">
    <name type="scientific">Boothiomyces macroporosus</name>
    <dbReference type="NCBI Taxonomy" id="261099"/>
    <lineage>
        <taxon>Eukaryota</taxon>
        <taxon>Fungi</taxon>
        <taxon>Fungi incertae sedis</taxon>
        <taxon>Chytridiomycota</taxon>
        <taxon>Chytridiomycota incertae sedis</taxon>
        <taxon>Chytridiomycetes</taxon>
        <taxon>Rhizophydiales</taxon>
        <taxon>Terramycetaceae</taxon>
        <taxon>Boothiomyces</taxon>
    </lineage>
</organism>
<evidence type="ECO:0008006" key="5">
    <source>
        <dbReference type="Google" id="ProtNLM"/>
    </source>
</evidence>
<keyword evidence="2" id="KW-1133">Transmembrane helix</keyword>
<dbReference type="AlphaFoldDB" id="A0AAD5UAW9"/>
<keyword evidence="4" id="KW-1185">Reference proteome</keyword>
<gene>
    <name evidence="3" type="ORF">HK103_001011</name>
</gene>
<evidence type="ECO:0000256" key="2">
    <source>
        <dbReference type="SAM" id="Phobius"/>
    </source>
</evidence>
<accession>A0AAD5UAW9</accession>
<evidence type="ECO:0000313" key="3">
    <source>
        <dbReference type="EMBL" id="KAJ3253049.1"/>
    </source>
</evidence>